<dbReference type="InterPro" id="IPR007867">
    <property type="entry name" value="GMC_OxRtase_C"/>
</dbReference>
<dbReference type="PANTHER" id="PTHR11552">
    <property type="entry name" value="GLUCOSE-METHANOL-CHOLINE GMC OXIDOREDUCTASE"/>
    <property type="match status" value="1"/>
</dbReference>
<keyword evidence="2" id="KW-0274">FAD</keyword>
<feature type="domain" description="Glucose-methanol-choline oxidoreductase N-terminal" evidence="3">
    <location>
        <begin position="86"/>
        <end position="109"/>
    </location>
</feature>
<dbReference type="Proteomes" id="UP000078559">
    <property type="component" value="Chromosome 7"/>
</dbReference>
<dbReference type="InterPro" id="IPR012132">
    <property type="entry name" value="GMC_OxRdtase"/>
</dbReference>
<dbReference type="InterPro" id="IPR036188">
    <property type="entry name" value="FAD/NAD-bd_sf"/>
</dbReference>
<proteinExistence type="inferred from homology"/>
<evidence type="ECO:0000313" key="5">
    <source>
        <dbReference type="EMBL" id="KUI71341.1"/>
    </source>
</evidence>
<dbReference type="SMR" id="A0A194W480"/>
<comment type="similarity">
    <text evidence="1 2">Belongs to the GMC oxidoreductase family.</text>
</comment>
<dbReference type="Gene3D" id="3.50.50.60">
    <property type="entry name" value="FAD/NAD(P)-binding domain"/>
    <property type="match status" value="1"/>
</dbReference>
<dbReference type="OrthoDB" id="269227at2759"/>
<accession>A0A194W480</accession>
<evidence type="ECO:0000256" key="1">
    <source>
        <dbReference type="ARBA" id="ARBA00010790"/>
    </source>
</evidence>
<evidence type="ECO:0000313" key="6">
    <source>
        <dbReference type="Proteomes" id="UP000078559"/>
    </source>
</evidence>
<dbReference type="PROSITE" id="PS00624">
    <property type="entry name" value="GMC_OXRED_2"/>
    <property type="match status" value="1"/>
</dbReference>
<keyword evidence="6" id="KW-1185">Reference proteome</keyword>
<gene>
    <name evidence="5" type="ORF">VM1G_07356</name>
</gene>
<keyword evidence="2" id="KW-0285">Flavoprotein</keyword>
<dbReference type="GO" id="GO:0016614">
    <property type="term" value="F:oxidoreductase activity, acting on CH-OH group of donors"/>
    <property type="evidence" value="ECO:0007669"/>
    <property type="project" value="InterPro"/>
</dbReference>
<dbReference type="EMBL" id="CM003104">
    <property type="protein sequence ID" value="KUI71341.1"/>
    <property type="molecule type" value="Genomic_DNA"/>
</dbReference>
<feature type="domain" description="Glucose-methanol-choline oxidoreductase N-terminal" evidence="4">
    <location>
        <begin position="282"/>
        <end position="296"/>
    </location>
</feature>
<dbReference type="AlphaFoldDB" id="A0A194W480"/>
<dbReference type="PIRSF" id="PIRSF000137">
    <property type="entry name" value="Alcohol_oxidase"/>
    <property type="match status" value="1"/>
</dbReference>
<dbReference type="SUPFAM" id="SSF51905">
    <property type="entry name" value="FAD/NAD(P)-binding domain"/>
    <property type="match status" value="1"/>
</dbReference>
<dbReference type="Pfam" id="PF05199">
    <property type="entry name" value="GMC_oxred_C"/>
    <property type="match status" value="1"/>
</dbReference>
<dbReference type="Gene3D" id="3.30.560.10">
    <property type="entry name" value="Glucose Oxidase, domain 3"/>
    <property type="match status" value="1"/>
</dbReference>
<reference evidence="5" key="1">
    <citation type="submission" date="2014-12" db="EMBL/GenBank/DDBJ databases">
        <title>Genome Sequence of Valsa Canker Pathogens Uncovers a Specific Adaption of Colonization on Woody Bark.</title>
        <authorList>
            <person name="Yin Z."/>
            <person name="Liu H."/>
            <person name="Gao X."/>
            <person name="Li Z."/>
            <person name="Song N."/>
            <person name="Ke X."/>
            <person name="Dai Q."/>
            <person name="Wu Y."/>
            <person name="Sun Y."/>
            <person name="Xu J.-R."/>
            <person name="Kang Z.K."/>
            <person name="Wang L."/>
            <person name="Huang L."/>
        </authorList>
    </citation>
    <scope>NUCLEOTIDE SEQUENCE [LARGE SCALE GENOMIC DNA]</scope>
    <source>
        <strain evidence="5">03-8</strain>
    </source>
</reference>
<evidence type="ECO:0000259" key="3">
    <source>
        <dbReference type="PROSITE" id="PS00623"/>
    </source>
</evidence>
<evidence type="ECO:0000256" key="2">
    <source>
        <dbReference type="RuleBase" id="RU003968"/>
    </source>
</evidence>
<organism evidence="5 6">
    <name type="scientific">Cytospora mali</name>
    <name type="common">Apple Valsa canker fungus</name>
    <name type="synonym">Valsa mali</name>
    <dbReference type="NCBI Taxonomy" id="578113"/>
    <lineage>
        <taxon>Eukaryota</taxon>
        <taxon>Fungi</taxon>
        <taxon>Dikarya</taxon>
        <taxon>Ascomycota</taxon>
        <taxon>Pezizomycotina</taxon>
        <taxon>Sordariomycetes</taxon>
        <taxon>Sordariomycetidae</taxon>
        <taxon>Diaporthales</taxon>
        <taxon>Cytosporaceae</taxon>
        <taxon>Cytospora</taxon>
    </lineage>
</organism>
<evidence type="ECO:0000259" key="4">
    <source>
        <dbReference type="PROSITE" id="PS00624"/>
    </source>
</evidence>
<dbReference type="InterPro" id="IPR000172">
    <property type="entry name" value="GMC_OxRdtase_N"/>
</dbReference>
<dbReference type="SUPFAM" id="SSF54373">
    <property type="entry name" value="FAD-linked reductases, C-terminal domain"/>
    <property type="match status" value="1"/>
</dbReference>
<dbReference type="PANTHER" id="PTHR11552:SF210">
    <property type="entry name" value="GLUCOSE-METHANOL-CHOLINE OXIDOREDUCTASE N-TERMINAL DOMAIN-CONTAINING PROTEIN-RELATED"/>
    <property type="match status" value="1"/>
</dbReference>
<dbReference type="GO" id="GO:0050660">
    <property type="term" value="F:flavin adenine dinucleotide binding"/>
    <property type="evidence" value="ECO:0007669"/>
    <property type="project" value="InterPro"/>
</dbReference>
<sequence>MDYSDNVFDFLVIGGGTAGLVVAARLSEDPNVRVGVIEAGLSKLGDPNVDMPASVGRMLNNTDYDWTFHSIPQKKANNRVFHLPRGKLLGGSSAINFTTYVRPCAQDLDDWVSELGLQGWSFDDLLPYFKRHEHLEVEEPNIAERNTSDSSLDPELHGVDGPIHTSLATWQIPFEKPLLDTLGQVSGQPQPLDPYNGTHLGFYRSLLSIDRTAQPTRSYAASGFLVPALKRPNLRVLTDALATKIILESDLAGVPVARGVEIHQQGITRKVIARKEVIVSAGSFKSPQLLELSGIGDPAVLERAQIPCVVPNPHVGNNLQEKTMSAVVYELGPEEMSLDSLFLDPNLAREHFGLYTTAGSGALSGTANLMGFVPFASQVSNTEMEKTLGTINSNKPSSPQDDSFQTKQYKVISGRIRDAKSANIQLLGSPANFDISKGHADCSKLVHGPPAGSGRPCYALIASNMYPLSRGSVHIRSSDPQDAPAIDPGFLTHPADAHVLGEAVALADRVLQSEHLKGKVGRRVDPPPEVDLQDSEAAREFVRDRIVTYHHALGTCSMGLVVDERLRVKGVRGLRIVDASVLPMQVSAAIMATVYAAAEKGADLIKEENGIFM</sequence>
<protein>
    <submittedName>
        <fullName evidence="5">Oxygen-dependent choline dehydrogenase</fullName>
    </submittedName>
</protein>
<dbReference type="Pfam" id="PF00732">
    <property type="entry name" value="GMC_oxred_N"/>
    <property type="match status" value="1"/>
</dbReference>
<name>A0A194W480_CYTMA</name>
<dbReference type="PROSITE" id="PS00623">
    <property type="entry name" value="GMC_OXRED_1"/>
    <property type="match status" value="1"/>
</dbReference>